<accession>W9WU89</accession>
<keyword evidence="2" id="KW-0812">Transmembrane</keyword>
<dbReference type="STRING" id="1182543.W9WU89"/>
<evidence type="ECO:0000256" key="2">
    <source>
        <dbReference type="SAM" id="Phobius"/>
    </source>
</evidence>
<feature type="region of interest" description="Disordered" evidence="1">
    <location>
        <begin position="264"/>
        <end position="306"/>
    </location>
</feature>
<dbReference type="HOGENOM" id="CLU_839385_0_0_1"/>
<dbReference type="Pfam" id="PF04478">
    <property type="entry name" value="Mid2"/>
    <property type="match status" value="1"/>
</dbReference>
<name>W9WU89_9EURO</name>
<evidence type="ECO:0000256" key="1">
    <source>
        <dbReference type="SAM" id="MobiDB-lite"/>
    </source>
</evidence>
<keyword evidence="2" id="KW-1133">Transmembrane helix</keyword>
<keyword evidence="5" id="KW-1185">Reference proteome</keyword>
<sequence length="331" mass="34938">MSFVYPPPAPAENPSANSPSFGIGSSLAISWTNTTSTYSNATLVLMKNDGNHTCTLLNLGLAYCEAIQLGAPFMARNLMYPCISASFSAYDSHGISWRVSTYAYPEYPADTNPSYYLILAAFDTTGVVSKFYSHDFFIYPPDDVPTTTYTGSTPPTTTSNTASSSTASSTIASSTTTASSSISSSATSAAIALTTSAPSPGLNGSDKIAIGVAVGLGLPLIIALAIIAFFLFKKRRKNSPASAPANPRNYQDSKSFAASSHNIGEDWATTGTPAPSELGSRPIPTHQAHGWQPQQQQQPPVVSPFHDAGESYLEAVASRPFLSWLDETSKT</sequence>
<dbReference type="RefSeq" id="XP_007744112.1">
    <property type="nucleotide sequence ID" value="XM_007745922.1"/>
</dbReference>
<evidence type="ECO:0000313" key="4">
    <source>
        <dbReference type="EMBL" id="EXJ71513.1"/>
    </source>
</evidence>
<dbReference type="EMBL" id="AMGX01000007">
    <property type="protein sequence ID" value="EXJ71513.1"/>
    <property type="molecule type" value="Genomic_DNA"/>
</dbReference>
<dbReference type="AlphaFoldDB" id="W9WU89"/>
<gene>
    <name evidence="4" type="ORF">A1O5_05321</name>
</gene>
<feature type="domain" description="Mid2" evidence="3">
    <location>
        <begin position="164"/>
        <end position="231"/>
    </location>
</feature>
<dbReference type="InterPro" id="IPR007567">
    <property type="entry name" value="Mid2_dom"/>
</dbReference>
<proteinExistence type="predicted"/>
<protein>
    <recommendedName>
        <fullName evidence="3">Mid2 domain-containing protein</fullName>
    </recommendedName>
</protein>
<keyword evidence="2" id="KW-0472">Membrane</keyword>
<comment type="caution">
    <text evidence="4">The sequence shown here is derived from an EMBL/GenBank/DDBJ whole genome shotgun (WGS) entry which is preliminary data.</text>
</comment>
<dbReference type="GeneID" id="19190039"/>
<evidence type="ECO:0000313" key="5">
    <source>
        <dbReference type="Proteomes" id="UP000019471"/>
    </source>
</evidence>
<dbReference type="Proteomes" id="UP000019471">
    <property type="component" value="Unassembled WGS sequence"/>
</dbReference>
<feature type="transmembrane region" description="Helical" evidence="2">
    <location>
        <begin position="208"/>
        <end position="232"/>
    </location>
</feature>
<evidence type="ECO:0000259" key="3">
    <source>
        <dbReference type="Pfam" id="PF04478"/>
    </source>
</evidence>
<reference evidence="4 5" key="1">
    <citation type="submission" date="2013-03" db="EMBL/GenBank/DDBJ databases">
        <title>The Genome Sequence of Cladophialophora psammophila CBS 110553.</title>
        <authorList>
            <consortium name="The Broad Institute Genomics Platform"/>
            <person name="Cuomo C."/>
            <person name="de Hoog S."/>
            <person name="Gorbushina A."/>
            <person name="Walker B."/>
            <person name="Young S.K."/>
            <person name="Zeng Q."/>
            <person name="Gargeya S."/>
            <person name="Fitzgerald M."/>
            <person name="Haas B."/>
            <person name="Abouelleil A."/>
            <person name="Allen A.W."/>
            <person name="Alvarado L."/>
            <person name="Arachchi H.M."/>
            <person name="Berlin A.M."/>
            <person name="Chapman S.B."/>
            <person name="Gainer-Dewar J."/>
            <person name="Goldberg J."/>
            <person name="Griggs A."/>
            <person name="Gujja S."/>
            <person name="Hansen M."/>
            <person name="Howarth C."/>
            <person name="Imamovic A."/>
            <person name="Ireland A."/>
            <person name="Larimer J."/>
            <person name="McCowan C."/>
            <person name="Murphy C."/>
            <person name="Pearson M."/>
            <person name="Poon T.W."/>
            <person name="Priest M."/>
            <person name="Roberts A."/>
            <person name="Saif S."/>
            <person name="Shea T."/>
            <person name="Sisk P."/>
            <person name="Sykes S."/>
            <person name="Wortman J."/>
            <person name="Nusbaum C."/>
            <person name="Birren B."/>
        </authorList>
    </citation>
    <scope>NUCLEOTIDE SEQUENCE [LARGE SCALE GENOMIC DNA]</scope>
    <source>
        <strain evidence="4 5">CBS 110553</strain>
    </source>
</reference>
<feature type="region of interest" description="Disordered" evidence="1">
    <location>
        <begin position="148"/>
        <end position="168"/>
    </location>
</feature>
<organism evidence="4 5">
    <name type="scientific">Cladophialophora psammophila CBS 110553</name>
    <dbReference type="NCBI Taxonomy" id="1182543"/>
    <lineage>
        <taxon>Eukaryota</taxon>
        <taxon>Fungi</taxon>
        <taxon>Dikarya</taxon>
        <taxon>Ascomycota</taxon>
        <taxon>Pezizomycotina</taxon>
        <taxon>Eurotiomycetes</taxon>
        <taxon>Chaetothyriomycetidae</taxon>
        <taxon>Chaetothyriales</taxon>
        <taxon>Herpotrichiellaceae</taxon>
        <taxon>Cladophialophora</taxon>
    </lineage>
</organism>